<dbReference type="Gene3D" id="3.40.50.720">
    <property type="entry name" value="NAD(P)-binding Rossmann-like Domain"/>
    <property type="match status" value="1"/>
</dbReference>
<evidence type="ECO:0000256" key="3">
    <source>
        <dbReference type="ARBA" id="ARBA00013014"/>
    </source>
</evidence>
<comment type="pathway">
    <text evidence="1 9">Cofactor biosynthesis; (R)-pantothenate biosynthesis; (R)-pantoate from 3-methyl-2-oxobutanoate: step 2/2.</text>
</comment>
<comment type="similarity">
    <text evidence="2 9">Belongs to the ketopantoate reductase family.</text>
</comment>
<comment type="catalytic activity">
    <reaction evidence="8 9">
        <text>(R)-pantoate + NADP(+) = 2-dehydropantoate + NADPH + H(+)</text>
        <dbReference type="Rhea" id="RHEA:16233"/>
        <dbReference type="ChEBI" id="CHEBI:11561"/>
        <dbReference type="ChEBI" id="CHEBI:15378"/>
        <dbReference type="ChEBI" id="CHEBI:15980"/>
        <dbReference type="ChEBI" id="CHEBI:57783"/>
        <dbReference type="ChEBI" id="CHEBI:58349"/>
        <dbReference type="EC" id="1.1.1.169"/>
    </reaction>
</comment>
<keyword evidence="5 9" id="KW-0521">NADP</keyword>
<dbReference type="EMBL" id="AZHW01000749">
    <property type="protein sequence ID" value="ETW96750.1"/>
    <property type="molecule type" value="Genomic_DNA"/>
</dbReference>
<dbReference type="NCBIfam" id="TIGR00745">
    <property type="entry name" value="apbA_panE"/>
    <property type="match status" value="1"/>
</dbReference>
<dbReference type="Pfam" id="PF08546">
    <property type="entry name" value="ApbA_C"/>
    <property type="match status" value="1"/>
</dbReference>
<dbReference type="InterPro" id="IPR013332">
    <property type="entry name" value="KPR_N"/>
</dbReference>
<evidence type="ECO:0000256" key="4">
    <source>
        <dbReference type="ARBA" id="ARBA00019465"/>
    </source>
</evidence>
<evidence type="ECO:0000256" key="5">
    <source>
        <dbReference type="ARBA" id="ARBA00022857"/>
    </source>
</evidence>
<evidence type="ECO:0000256" key="1">
    <source>
        <dbReference type="ARBA" id="ARBA00004994"/>
    </source>
</evidence>
<dbReference type="GO" id="GO:0008677">
    <property type="term" value="F:2-dehydropantoate 2-reductase activity"/>
    <property type="evidence" value="ECO:0007669"/>
    <property type="project" value="UniProtKB-EC"/>
</dbReference>
<dbReference type="AlphaFoldDB" id="W4LGA7"/>
<dbReference type="Pfam" id="PF02558">
    <property type="entry name" value="ApbA"/>
    <property type="match status" value="1"/>
</dbReference>
<dbReference type="InterPro" id="IPR013328">
    <property type="entry name" value="6PGD_dom2"/>
</dbReference>
<feature type="domain" description="Ketopantoate reductase C-terminal" evidence="11">
    <location>
        <begin position="178"/>
        <end position="314"/>
    </location>
</feature>
<dbReference type="GO" id="GO:0005737">
    <property type="term" value="C:cytoplasm"/>
    <property type="evidence" value="ECO:0007669"/>
    <property type="project" value="TreeGrafter"/>
</dbReference>
<evidence type="ECO:0000256" key="2">
    <source>
        <dbReference type="ARBA" id="ARBA00007870"/>
    </source>
</evidence>
<evidence type="ECO:0000256" key="6">
    <source>
        <dbReference type="ARBA" id="ARBA00023002"/>
    </source>
</evidence>
<evidence type="ECO:0000256" key="8">
    <source>
        <dbReference type="ARBA" id="ARBA00048793"/>
    </source>
</evidence>
<organism evidence="12 13">
    <name type="scientific">Entotheonella factor</name>
    <dbReference type="NCBI Taxonomy" id="1429438"/>
    <lineage>
        <taxon>Bacteria</taxon>
        <taxon>Pseudomonadati</taxon>
        <taxon>Nitrospinota/Tectimicrobiota group</taxon>
        <taxon>Candidatus Tectimicrobiota</taxon>
        <taxon>Candidatus Entotheonellia</taxon>
        <taxon>Candidatus Entotheonellales</taxon>
        <taxon>Candidatus Entotheonellaceae</taxon>
        <taxon>Candidatus Entotheonella</taxon>
    </lineage>
</organism>
<dbReference type="InterPro" id="IPR051402">
    <property type="entry name" value="KPR-Related"/>
</dbReference>
<name>W4LGA7_ENTF1</name>
<dbReference type="UniPathway" id="UPA00028">
    <property type="reaction ID" value="UER00004"/>
</dbReference>
<comment type="caution">
    <text evidence="12">The sequence shown here is derived from an EMBL/GenBank/DDBJ whole genome shotgun (WGS) entry which is preliminary data.</text>
</comment>
<keyword evidence="6 9" id="KW-0560">Oxidoreductase</keyword>
<dbReference type="InterPro" id="IPR013752">
    <property type="entry name" value="KPA_reductase"/>
</dbReference>
<sequence>MRFIICGAGAIGGVIGGQLAKAGNDVIFIDKDPVHVEALRQHGLQLRGVHGNHTIPVNVVTQASEIDFRADDAIFLAVKSFHSDAACQELSQATPLPLPIFCSQNGVRNEETAAKYFDHVNGVMVLIGSKRLEPGVVVQTGNGPVGVGTYPEGLSQAATDVAEALDGTDLPIYTTDQIARHKWNKMLINLNNATMGLTGLASQEARADSEARLWMADVYEEGARVLKAAGIQYEGPPDMGPIEDRIAELRDLNFDPGVPADDELKGRASLWQDLYHQRGEVEADYFNGEIVNLGRQHNVPTPHCSLLVDLIKEMAAARELPGKYHIQQLRDMLQD</sequence>
<feature type="domain" description="Ketopantoate reductase N-terminal" evidence="10">
    <location>
        <begin position="4"/>
        <end position="151"/>
    </location>
</feature>
<dbReference type="InterPro" id="IPR008927">
    <property type="entry name" value="6-PGluconate_DH-like_C_sf"/>
</dbReference>
<dbReference type="GO" id="GO:0015940">
    <property type="term" value="P:pantothenate biosynthetic process"/>
    <property type="evidence" value="ECO:0007669"/>
    <property type="project" value="UniProtKB-UniPathway"/>
</dbReference>
<dbReference type="SUPFAM" id="SSF48179">
    <property type="entry name" value="6-phosphogluconate dehydrogenase C-terminal domain-like"/>
    <property type="match status" value="1"/>
</dbReference>
<dbReference type="HOGENOM" id="CLU_031468_0_0_7"/>
<dbReference type="InterPro" id="IPR003710">
    <property type="entry name" value="ApbA"/>
</dbReference>
<keyword evidence="9" id="KW-0566">Pantothenate biosynthesis</keyword>
<dbReference type="EC" id="1.1.1.169" evidence="3 9"/>
<dbReference type="Proteomes" id="UP000019141">
    <property type="component" value="Unassembled WGS sequence"/>
</dbReference>
<dbReference type="PANTHER" id="PTHR21708:SF26">
    <property type="entry name" value="2-DEHYDROPANTOATE 2-REDUCTASE"/>
    <property type="match status" value="1"/>
</dbReference>
<evidence type="ECO:0000313" key="12">
    <source>
        <dbReference type="EMBL" id="ETW96750.1"/>
    </source>
</evidence>
<dbReference type="Gene3D" id="1.10.1040.10">
    <property type="entry name" value="N-(1-d-carboxylethyl)-l-norvaline Dehydrogenase, domain 2"/>
    <property type="match status" value="1"/>
</dbReference>
<comment type="function">
    <text evidence="9">Catalyzes the NADPH-dependent reduction of ketopantoate into pantoic acid.</text>
</comment>
<evidence type="ECO:0000256" key="7">
    <source>
        <dbReference type="ARBA" id="ARBA00032024"/>
    </source>
</evidence>
<evidence type="ECO:0000259" key="10">
    <source>
        <dbReference type="Pfam" id="PF02558"/>
    </source>
</evidence>
<accession>W4LGA7</accession>
<dbReference type="SUPFAM" id="SSF51735">
    <property type="entry name" value="NAD(P)-binding Rossmann-fold domains"/>
    <property type="match status" value="1"/>
</dbReference>
<evidence type="ECO:0000256" key="9">
    <source>
        <dbReference type="RuleBase" id="RU362068"/>
    </source>
</evidence>
<proteinExistence type="inferred from homology"/>
<gene>
    <name evidence="12" type="ORF">ETSY1_25350</name>
</gene>
<evidence type="ECO:0000259" key="11">
    <source>
        <dbReference type="Pfam" id="PF08546"/>
    </source>
</evidence>
<dbReference type="InterPro" id="IPR036291">
    <property type="entry name" value="NAD(P)-bd_dom_sf"/>
</dbReference>
<protein>
    <recommendedName>
        <fullName evidence="4 9">2-dehydropantoate 2-reductase</fullName>
        <ecNumber evidence="3 9">1.1.1.169</ecNumber>
    </recommendedName>
    <alternativeName>
        <fullName evidence="7 9">Ketopantoate reductase</fullName>
    </alternativeName>
</protein>
<dbReference type="PANTHER" id="PTHR21708">
    <property type="entry name" value="PROBABLE 2-DEHYDROPANTOATE 2-REDUCTASE"/>
    <property type="match status" value="1"/>
</dbReference>
<dbReference type="PATRIC" id="fig|1429438.4.peg.4848"/>
<keyword evidence="13" id="KW-1185">Reference proteome</keyword>
<evidence type="ECO:0000313" key="13">
    <source>
        <dbReference type="Proteomes" id="UP000019141"/>
    </source>
</evidence>
<reference evidence="12 13" key="1">
    <citation type="journal article" date="2014" name="Nature">
        <title>An environmental bacterial taxon with a large and distinct metabolic repertoire.</title>
        <authorList>
            <person name="Wilson M.C."/>
            <person name="Mori T."/>
            <person name="Ruckert C."/>
            <person name="Uria A.R."/>
            <person name="Helf M.J."/>
            <person name="Takada K."/>
            <person name="Gernert C."/>
            <person name="Steffens U.A."/>
            <person name="Heycke N."/>
            <person name="Schmitt S."/>
            <person name="Rinke C."/>
            <person name="Helfrich E.J."/>
            <person name="Brachmann A.O."/>
            <person name="Gurgui C."/>
            <person name="Wakimoto T."/>
            <person name="Kracht M."/>
            <person name="Crusemann M."/>
            <person name="Hentschel U."/>
            <person name="Abe I."/>
            <person name="Matsunaga S."/>
            <person name="Kalinowski J."/>
            <person name="Takeyama H."/>
            <person name="Piel J."/>
        </authorList>
    </citation>
    <scope>NUCLEOTIDE SEQUENCE [LARGE SCALE GENOMIC DNA]</scope>
    <source>
        <strain evidence="13">TSY1</strain>
    </source>
</reference>